<dbReference type="InterPro" id="IPR000182">
    <property type="entry name" value="GNAT_dom"/>
</dbReference>
<dbReference type="InterPro" id="IPR016181">
    <property type="entry name" value="Acyl_CoA_acyltransferase"/>
</dbReference>
<accession>A0ABP9W530</accession>
<protein>
    <recommendedName>
        <fullName evidence="3">N-acetyltransferase domain-containing protein</fullName>
    </recommendedName>
</protein>
<keyword evidence="5" id="KW-1185">Reference proteome</keyword>
<reference evidence="4 5" key="1">
    <citation type="submission" date="2024-02" db="EMBL/GenBank/DDBJ databases">
        <title>Deinococcus carri NBRC 110142.</title>
        <authorList>
            <person name="Ichikawa N."/>
            <person name="Katano-Makiyama Y."/>
            <person name="Hidaka K."/>
        </authorList>
    </citation>
    <scope>NUCLEOTIDE SEQUENCE [LARGE SCALE GENOMIC DNA]</scope>
    <source>
        <strain evidence="4 5">NBRC 110142</strain>
    </source>
</reference>
<dbReference type="SUPFAM" id="SSF55729">
    <property type="entry name" value="Acyl-CoA N-acyltransferases (Nat)"/>
    <property type="match status" value="1"/>
</dbReference>
<dbReference type="Proteomes" id="UP001401887">
    <property type="component" value="Unassembled WGS sequence"/>
</dbReference>
<dbReference type="CDD" id="cd04301">
    <property type="entry name" value="NAT_SF"/>
    <property type="match status" value="1"/>
</dbReference>
<name>A0ABP9W530_9DEIO</name>
<organism evidence="4 5">
    <name type="scientific">Deinococcus carri</name>
    <dbReference type="NCBI Taxonomy" id="1211323"/>
    <lineage>
        <taxon>Bacteria</taxon>
        <taxon>Thermotogati</taxon>
        <taxon>Deinococcota</taxon>
        <taxon>Deinococci</taxon>
        <taxon>Deinococcales</taxon>
        <taxon>Deinococcaceae</taxon>
        <taxon>Deinococcus</taxon>
    </lineage>
</organism>
<dbReference type="EMBL" id="BAABRP010000002">
    <property type="protein sequence ID" value="GAA5512457.1"/>
    <property type="molecule type" value="Genomic_DNA"/>
</dbReference>
<feature type="domain" description="N-acetyltransferase" evidence="3">
    <location>
        <begin position="1"/>
        <end position="113"/>
    </location>
</feature>
<proteinExistence type="predicted"/>
<evidence type="ECO:0000313" key="5">
    <source>
        <dbReference type="Proteomes" id="UP001401887"/>
    </source>
</evidence>
<evidence type="ECO:0000256" key="1">
    <source>
        <dbReference type="ARBA" id="ARBA00022679"/>
    </source>
</evidence>
<dbReference type="Gene3D" id="3.40.630.30">
    <property type="match status" value="1"/>
</dbReference>
<keyword evidence="1" id="KW-0808">Transferase</keyword>
<evidence type="ECO:0000313" key="4">
    <source>
        <dbReference type="EMBL" id="GAA5512457.1"/>
    </source>
</evidence>
<comment type="caution">
    <text evidence="4">The sequence shown here is derived from an EMBL/GenBank/DDBJ whole genome shotgun (WGS) entry which is preliminary data.</text>
</comment>
<sequence>MYADWVVGALERGAYLGVLVEADGRVVAGAGLTLLDWGPTKHDPHPLRGRIVNVYTVPHLRGRGLARLAVERVLREAHDLGLRTLSLGTTEAARPMYISLGFAPYPHEMMRRE</sequence>
<evidence type="ECO:0000259" key="3">
    <source>
        <dbReference type="PROSITE" id="PS51186"/>
    </source>
</evidence>
<gene>
    <name evidence="4" type="ORF">Dcar01_01171</name>
</gene>
<dbReference type="Pfam" id="PF00583">
    <property type="entry name" value="Acetyltransf_1"/>
    <property type="match status" value="1"/>
</dbReference>
<keyword evidence="2" id="KW-0012">Acyltransferase</keyword>
<dbReference type="InterPro" id="IPR050832">
    <property type="entry name" value="Bact_Acetyltransf"/>
</dbReference>
<evidence type="ECO:0000256" key="2">
    <source>
        <dbReference type="ARBA" id="ARBA00023315"/>
    </source>
</evidence>
<dbReference type="PANTHER" id="PTHR43877">
    <property type="entry name" value="AMINOALKYLPHOSPHONATE N-ACETYLTRANSFERASE-RELATED-RELATED"/>
    <property type="match status" value="1"/>
</dbReference>
<dbReference type="PROSITE" id="PS51186">
    <property type="entry name" value="GNAT"/>
    <property type="match status" value="1"/>
</dbReference>